<comment type="subcellular location">
    <subcellularLocation>
        <location evidence="1">Cell membrane</location>
        <topology evidence="1">Multi-pass membrane protein</topology>
    </subcellularLocation>
</comment>
<name>A0A521AZ37_SACCC</name>
<evidence type="ECO:0000256" key="1">
    <source>
        <dbReference type="ARBA" id="ARBA00004651"/>
    </source>
</evidence>
<evidence type="ECO:0000256" key="6">
    <source>
        <dbReference type="ARBA" id="ARBA00023136"/>
    </source>
</evidence>
<evidence type="ECO:0000256" key="5">
    <source>
        <dbReference type="ARBA" id="ARBA00022989"/>
    </source>
</evidence>
<evidence type="ECO:0000256" key="7">
    <source>
        <dbReference type="SAM" id="Phobius"/>
    </source>
</evidence>
<accession>A0A521AZ37</accession>
<keyword evidence="9" id="KW-1185">Reference proteome</keyword>
<dbReference type="RefSeq" id="WP_142531899.1">
    <property type="nucleotide sequence ID" value="NZ_FXTB01000001.1"/>
</dbReference>
<dbReference type="OrthoDB" id="9800498at2"/>
<proteinExistence type="inferred from homology"/>
<comment type="similarity">
    <text evidence="2">Belongs to the CPA3 antiporters (TC 2.A.63) subunit E family.</text>
</comment>
<keyword evidence="6 7" id="KW-0472">Membrane</keyword>
<dbReference type="PANTHER" id="PTHR34584:SF1">
    <property type="entry name" value="NA(+)_H(+) ANTIPORTER SUBUNIT E1"/>
    <property type="match status" value="1"/>
</dbReference>
<dbReference type="AlphaFoldDB" id="A0A521AZ37"/>
<sequence length="110" mass="12882">MKLLLKLYYTISFILFYLIKLVEANLYIAYDILTPKLKVNPCFIKVPLTLKSDFGMLLFSNLLSMTPGSLSIDITHDKKNMWVHVLYQTSESDMLREFKSIQDKIKRISE</sequence>
<dbReference type="Pfam" id="PF01899">
    <property type="entry name" value="MNHE"/>
    <property type="match status" value="1"/>
</dbReference>
<evidence type="ECO:0000256" key="3">
    <source>
        <dbReference type="ARBA" id="ARBA00022475"/>
    </source>
</evidence>
<dbReference type="InterPro" id="IPR002758">
    <property type="entry name" value="Cation_antiport_E"/>
</dbReference>
<dbReference type="GO" id="GO:0005886">
    <property type="term" value="C:plasma membrane"/>
    <property type="evidence" value="ECO:0007669"/>
    <property type="project" value="UniProtKB-SubCell"/>
</dbReference>
<dbReference type="PANTHER" id="PTHR34584">
    <property type="entry name" value="NA(+)/H(+) ANTIPORTER SUBUNIT E1"/>
    <property type="match status" value="1"/>
</dbReference>
<feature type="transmembrane region" description="Helical" evidence="7">
    <location>
        <begin position="7"/>
        <end position="30"/>
    </location>
</feature>
<keyword evidence="4 7" id="KW-0812">Transmembrane</keyword>
<dbReference type="GO" id="GO:0008324">
    <property type="term" value="F:monoatomic cation transmembrane transporter activity"/>
    <property type="evidence" value="ECO:0007669"/>
    <property type="project" value="InterPro"/>
</dbReference>
<dbReference type="Proteomes" id="UP000319040">
    <property type="component" value="Unassembled WGS sequence"/>
</dbReference>
<organism evidence="8 9">
    <name type="scientific">Saccharicrinis carchari</name>
    <dbReference type="NCBI Taxonomy" id="1168039"/>
    <lineage>
        <taxon>Bacteria</taxon>
        <taxon>Pseudomonadati</taxon>
        <taxon>Bacteroidota</taxon>
        <taxon>Bacteroidia</taxon>
        <taxon>Marinilabiliales</taxon>
        <taxon>Marinilabiliaceae</taxon>
        <taxon>Saccharicrinis</taxon>
    </lineage>
</organism>
<evidence type="ECO:0000313" key="8">
    <source>
        <dbReference type="EMBL" id="SMO40112.1"/>
    </source>
</evidence>
<dbReference type="EMBL" id="FXTB01000001">
    <property type="protein sequence ID" value="SMO40112.1"/>
    <property type="molecule type" value="Genomic_DNA"/>
</dbReference>
<evidence type="ECO:0000256" key="4">
    <source>
        <dbReference type="ARBA" id="ARBA00022692"/>
    </source>
</evidence>
<evidence type="ECO:0000313" key="9">
    <source>
        <dbReference type="Proteomes" id="UP000319040"/>
    </source>
</evidence>
<gene>
    <name evidence="8" type="ORF">SAMN06265379_101538</name>
</gene>
<evidence type="ECO:0000256" key="2">
    <source>
        <dbReference type="ARBA" id="ARBA00006228"/>
    </source>
</evidence>
<keyword evidence="5 7" id="KW-1133">Transmembrane helix</keyword>
<protein>
    <submittedName>
        <fullName evidence="8">Na+/H+ ion antiporter subunit</fullName>
    </submittedName>
</protein>
<reference evidence="8 9" key="1">
    <citation type="submission" date="2017-05" db="EMBL/GenBank/DDBJ databases">
        <authorList>
            <person name="Varghese N."/>
            <person name="Submissions S."/>
        </authorList>
    </citation>
    <scope>NUCLEOTIDE SEQUENCE [LARGE SCALE GENOMIC DNA]</scope>
    <source>
        <strain evidence="8 9">DSM 27040</strain>
    </source>
</reference>
<keyword evidence="3" id="KW-1003">Cell membrane</keyword>